<evidence type="ECO:0000259" key="9">
    <source>
        <dbReference type="Pfam" id="PF01850"/>
    </source>
</evidence>
<dbReference type="GO" id="GO:0004540">
    <property type="term" value="F:RNA nuclease activity"/>
    <property type="evidence" value="ECO:0007669"/>
    <property type="project" value="InterPro"/>
</dbReference>
<evidence type="ECO:0000256" key="4">
    <source>
        <dbReference type="ARBA" id="ARBA00022723"/>
    </source>
</evidence>
<dbReference type="GO" id="GO:0000287">
    <property type="term" value="F:magnesium ion binding"/>
    <property type="evidence" value="ECO:0007669"/>
    <property type="project" value="UniProtKB-UniRule"/>
</dbReference>
<keyword evidence="11" id="KW-1185">Reference proteome</keyword>
<dbReference type="Proteomes" id="UP001155840">
    <property type="component" value="Unassembled WGS sequence"/>
</dbReference>
<comment type="function">
    <text evidence="8">Toxic component of a toxin-antitoxin (TA) system. An RNase.</text>
</comment>
<dbReference type="RefSeq" id="WP_110803139.1">
    <property type="nucleotide sequence ID" value="NZ_JAANCM010000006.1"/>
</dbReference>
<keyword evidence="6 8" id="KW-0460">Magnesium</keyword>
<reference evidence="10" key="1">
    <citation type="submission" date="2020-03" db="EMBL/GenBank/DDBJ databases">
        <title>Ferranicluibacter endophyticum gen. nov., sp. nov., a new genus isolated from Rubus ulmifolius Schott. stem.</title>
        <authorList>
            <person name="Roca-Couso R."/>
            <person name="Flores-Felix J.D."/>
            <person name="Igual J.M."/>
            <person name="Rivas R."/>
        </authorList>
    </citation>
    <scope>NUCLEOTIDE SEQUENCE</scope>
    <source>
        <strain evidence="10">CRRU44</strain>
    </source>
</reference>
<feature type="domain" description="PIN" evidence="9">
    <location>
        <begin position="2"/>
        <end position="122"/>
    </location>
</feature>
<gene>
    <name evidence="8" type="primary">vapC</name>
    <name evidence="10" type="ORF">G8E10_14125</name>
</gene>
<evidence type="ECO:0000313" key="11">
    <source>
        <dbReference type="Proteomes" id="UP001155840"/>
    </source>
</evidence>
<organism evidence="10 11">
    <name type="scientific">Ferranicluibacter rubi</name>
    <dbReference type="NCBI Taxonomy" id="2715133"/>
    <lineage>
        <taxon>Bacteria</taxon>
        <taxon>Pseudomonadati</taxon>
        <taxon>Pseudomonadota</taxon>
        <taxon>Alphaproteobacteria</taxon>
        <taxon>Hyphomicrobiales</taxon>
        <taxon>Rhizobiaceae</taxon>
        <taxon>Ferranicluibacter</taxon>
    </lineage>
</organism>
<accession>A0AA44CBC7</accession>
<feature type="binding site" evidence="8">
    <location>
        <position position="104"/>
    </location>
    <ligand>
        <name>Mg(2+)</name>
        <dbReference type="ChEBI" id="CHEBI:18420"/>
    </ligand>
</feature>
<protein>
    <recommendedName>
        <fullName evidence="8">Ribonuclease VapC</fullName>
        <shortName evidence="8">RNase VapC</shortName>
        <ecNumber evidence="8">3.1.-.-</ecNumber>
    </recommendedName>
    <alternativeName>
        <fullName evidence="8">Toxin VapC</fullName>
    </alternativeName>
</protein>
<comment type="caution">
    <text evidence="10">The sequence shown here is derived from an EMBL/GenBank/DDBJ whole genome shotgun (WGS) entry which is preliminary data.</text>
</comment>
<keyword evidence="4 8" id="KW-0479">Metal-binding</keyword>
<dbReference type="AlphaFoldDB" id="A0AA44CBC7"/>
<evidence type="ECO:0000256" key="7">
    <source>
        <dbReference type="ARBA" id="ARBA00038093"/>
    </source>
</evidence>
<dbReference type="InterPro" id="IPR029060">
    <property type="entry name" value="PIN-like_dom_sf"/>
</dbReference>
<comment type="similarity">
    <text evidence="7 8">Belongs to the PINc/VapC protein family.</text>
</comment>
<dbReference type="Pfam" id="PF01850">
    <property type="entry name" value="PIN"/>
    <property type="match status" value="1"/>
</dbReference>
<evidence type="ECO:0000256" key="3">
    <source>
        <dbReference type="ARBA" id="ARBA00022722"/>
    </source>
</evidence>
<dbReference type="InterPro" id="IPR022907">
    <property type="entry name" value="VapC_family"/>
</dbReference>
<evidence type="ECO:0000256" key="6">
    <source>
        <dbReference type="ARBA" id="ARBA00022842"/>
    </source>
</evidence>
<dbReference type="PANTHER" id="PTHR33653:SF1">
    <property type="entry name" value="RIBONUCLEASE VAPC2"/>
    <property type="match status" value="1"/>
</dbReference>
<dbReference type="Gene3D" id="3.40.50.1010">
    <property type="entry name" value="5'-nuclease"/>
    <property type="match status" value="1"/>
</dbReference>
<evidence type="ECO:0000256" key="5">
    <source>
        <dbReference type="ARBA" id="ARBA00022801"/>
    </source>
</evidence>
<dbReference type="HAMAP" id="MF_00265">
    <property type="entry name" value="VapC_Nob1"/>
    <property type="match status" value="1"/>
</dbReference>
<evidence type="ECO:0000313" key="10">
    <source>
        <dbReference type="EMBL" id="NHT76878.1"/>
    </source>
</evidence>
<keyword evidence="3 8" id="KW-0540">Nuclease</keyword>
<keyword evidence="8" id="KW-0800">Toxin</keyword>
<dbReference type="PANTHER" id="PTHR33653">
    <property type="entry name" value="RIBONUCLEASE VAPC2"/>
    <property type="match status" value="1"/>
</dbReference>
<evidence type="ECO:0000256" key="2">
    <source>
        <dbReference type="ARBA" id="ARBA00022649"/>
    </source>
</evidence>
<keyword evidence="5 8" id="KW-0378">Hydrolase</keyword>
<dbReference type="InterPro" id="IPR050556">
    <property type="entry name" value="Type_II_TA_system_RNase"/>
</dbReference>
<dbReference type="SUPFAM" id="SSF88723">
    <property type="entry name" value="PIN domain-like"/>
    <property type="match status" value="1"/>
</dbReference>
<name>A0AA44CBC7_9HYPH</name>
<dbReference type="CDD" id="cd18731">
    <property type="entry name" value="PIN_NgFitB-like"/>
    <property type="match status" value="1"/>
</dbReference>
<evidence type="ECO:0000256" key="1">
    <source>
        <dbReference type="ARBA" id="ARBA00001946"/>
    </source>
</evidence>
<feature type="binding site" evidence="8">
    <location>
        <position position="5"/>
    </location>
    <ligand>
        <name>Mg(2+)</name>
        <dbReference type="ChEBI" id="CHEBI:18420"/>
    </ligand>
</feature>
<evidence type="ECO:0000256" key="8">
    <source>
        <dbReference type="HAMAP-Rule" id="MF_00265"/>
    </source>
</evidence>
<dbReference type="GO" id="GO:0090729">
    <property type="term" value="F:toxin activity"/>
    <property type="evidence" value="ECO:0007669"/>
    <property type="project" value="UniProtKB-KW"/>
</dbReference>
<comment type="cofactor">
    <cofactor evidence="1 8">
        <name>Mg(2+)</name>
        <dbReference type="ChEBI" id="CHEBI:18420"/>
    </cofactor>
</comment>
<dbReference type="InterPro" id="IPR002716">
    <property type="entry name" value="PIN_dom"/>
</dbReference>
<dbReference type="EMBL" id="JAANCM010000006">
    <property type="protein sequence ID" value="NHT76878.1"/>
    <property type="molecule type" value="Genomic_DNA"/>
</dbReference>
<proteinExistence type="inferred from homology"/>
<keyword evidence="2 8" id="KW-1277">Toxin-antitoxin system</keyword>
<dbReference type="EC" id="3.1.-.-" evidence="8"/>
<dbReference type="GO" id="GO:0016787">
    <property type="term" value="F:hydrolase activity"/>
    <property type="evidence" value="ECO:0007669"/>
    <property type="project" value="UniProtKB-KW"/>
</dbReference>
<sequence>MIILDTNVISELLTPSPSTVVIEWLSSQPPLSVFTTAVTEAEILYGLRLLPEGRRRRDLEAAISPIFGEDLSGRVLPFDRDAADLYATIATDRRSAGRPISQFDAQIAAIALSRGASVATRNVSDFESIGLVIVNPWTARRTPDRASETR</sequence>